<name>A0A4U8YSY8_9BACT</name>
<feature type="binding site" evidence="9">
    <location>
        <position position="79"/>
    </location>
    <ligand>
        <name>anthranilate</name>
        <dbReference type="ChEBI" id="CHEBI:16567"/>
        <label>1</label>
    </ligand>
</feature>
<comment type="similarity">
    <text evidence="9">Belongs to the anthranilate phosphoribosyltransferase family.</text>
</comment>
<dbReference type="InterPro" id="IPR000312">
    <property type="entry name" value="Glycosyl_Trfase_fam3"/>
</dbReference>
<reference evidence="12 13" key="1">
    <citation type="submission" date="2019-03" db="EMBL/GenBank/DDBJ databases">
        <authorList>
            <person name="Nijsse B."/>
        </authorList>
    </citation>
    <scope>NUCLEOTIDE SEQUENCE [LARGE SCALE GENOMIC DNA]</scope>
    <source>
        <strain evidence="12">Desulfoluna butyratoxydans MSL71</strain>
    </source>
</reference>
<feature type="binding site" evidence="9">
    <location>
        <position position="224"/>
    </location>
    <ligand>
        <name>Mg(2+)</name>
        <dbReference type="ChEBI" id="CHEBI:18420"/>
        <label>2</label>
    </ligand>
</feature>
<evidence type="ECO:0000256" key="8">
    <source>
        <dbReference type="ARBA" id="ARBA00061188"/>
    </source>
</evidence>
<feature type="binding site" evidence="9">
    <location>
        <position position="225"/>
    </location>
    <ligand>
        <name>Mg(2+)</name>
        <dbReference type="ChEBI" id="CHEBI:18420"/>
        <label>1</label>
    </ligand>
</feature>
<dbReference type="SUPFAM" id="SSF47648">
    <property type="entry name" value="Nucleoside phosphorylase/phosphoribosyltransferase N-terminal domain"/>
    <property type="match status" value="1"/>
</dbReference>
<evidence type="ECO:0000256" key="5">
    <source>
        <dbReference type="ARBA" id="ARBA00022822"/>
    </source>
</evidence>
<dbReference type="GO" id="GO:0000162">
    <property type="term" value="P:L-tryptophan biosynthetic process"/>
    <property type="evidence" value="ECO:0007669"/>
    <property type="project" value="UniProtKB-UniRule"/>
</dbReference>
<keyword evidence="9" id="KW-0479">Metal-binding</keyword>
<keyword evidence="5 9" id="KW-0822">Tryptophan biosynthesis</keyword>
<dbReference type="GO" id="GO:0005829">
    <property type="term" value="C:cytosol"/>
    <property type="evidence" value="ECO:0007669"/>
    <property type="project" value="TreeGrafter"/>
</dbReference>
<feature type="binding site" evidence="9">
    <location>
        <position position="79"/>
    </location>
    <ligand>
        <name>5-phospho-alpha-D-ribose 1-diphosphate</name>
        <dbReference type="ChEBI" id="CHEBI:58017"/>
    </ligand>
</feature>
<evidence type="ECO:0000256" key="7">
    <source>
        <dbReference type="ARBA" id="ARBA00052328"/>
    </source>
</evidence>
<comment type="caution">
    <text evidence="9">Lacks conserved residue(s) required for the propagation of feature annotation.</text>
</comment>
<comment type="cofactor">
    <cofactor evidence="9">
        <name>Mg(2+)</name>
        <dbReference type="ChEBI" id="CHEBI:18420"/>
    </cofactor>
    <text evidence="9">Binds 2 magnesium ions per monomer.</text>
</comment>
<keyword evidence="6 9" id="KW-0057">Aromatic amino acid biosynthesis</keyword>
<evidence type="ECO:0000256" key="3">
    <source>
        <dbReference type="ARBA" id="ARBA00022676"/>
    </source>
</evidence>
<dbReference type="Pfam" id="PF02885">
    <property type="entry name" value="Glycos_trans_3N"/>
    <property type="match status" value="1"/>
</dbReference>
<feature type="binding site" evidence="9">
    <location>
        <begin position="107"/>
        <end position="115"/>
    </location>
    <ligand>
        <name>5-phospho-alpha-D-ribose 1-diphosphate</name>
        <dbReference type="ChEBI" id="CHEBI:58017"/>
    </ligand>
</feature>
<feature type="binding site" evidence="9">
    <location>
        <position position="165"/>
    </location>
    <ligand>
        <name>anthranilate</name>
        <dbReference type="ChEBI" id="CHEBI:16567"/>
        <label>2</label>
    </ligand>
</feature>
<feature type="binding site" evidence="9">
    <location>
        <begin position="82"/>
        <end position="83"/>
    </location>
    <ligand>
        <name>5-phospho-alpha-D-ribose 1-diphosphate</name>
        <dbReference type="ChEBI" id="CHEBI:58017"/>
    </ligand>
</feature>
<dbReference type="UniPathway" id="UPA00035">
    <property type="reaction ID" value="UER00041"/>
</dbReference>
<evidence type="ECO:0000256" key="4">
    <source>
        <dbReference type="ARBA" id="ARBA00022679"/>
    </source>
</evidence>
<feature type="binding site" evidence="9">
    <location>
        <position position="87"/>
    </location>
    <ligand>
        <name>5-phospho-alpha-D-ribose 1-diphosphate</name>
        <dbReference type="ChEBI" id="CHEBI:58017"/>
    </ligand>
</feature>
<accession>A0A4U8YSY8</accession>
<keyword evidence="13" id="KW-1185">Reference proteome</keyword>
<dbReference type="Gene3D" id="1.20.970.10">
    <property type="entry name" value="Transferase, Pyrimidine Nucleoside Phosphorylase, Chain C"/>
    <property type="match status" value="1"/>
</dbReference>
<gene>
    <name evidence="9" type="primary">trpD</name>
    <name evidence="12" type="ORF">MSL71_41360</name>
</gene>
<feature type="binding site" evidence="9">
    <location>
        <begin position="89"/>
        <end position="92"/>
    </location>
    <ligand>
        <name>5-phospho-alpha-D-ribose 1-diphosphate</name>
        <dbReference type="ChEBI" id="CHEBI:58017"/>
    </ligand>
</feature>
<evidence type="ECO:0000256" key="6">
    <source>
        <dbReference type="ARBA" id="ARBA00023141"/>
    </source>
</evidence>
<feature type="binding site" evidence="9">
    <location>
        <position position="119"/>
    </location>
    <ligand>
        <name>5-phospho-alpha-D-ribose 1-diphosphate</name>
        <dbReference type="ChEBI" id="CHEBI:58017"/>
    </ligand>
</feature>
<dbReference type="Pfam" id="PF00591">
    <property type="entry name" value="Glycos_transf_3"/>
    <property type="match status" value="1"/>
</dbReference>
<feature type="domain" description="Glycosyl transferase family 3 N-terminal" evidence="11">
    <location>
        <begin position="4"/>
        <end position="65"/>
    </location>
</feature>
<dbReference type="InterPro" id="IPR036320">
    <property type="entry name" value="Glycosyl_Trfase_fam3_N_dom_sf"/>
</dbReference>
<organism evidence="12 13">
    <name type="scientific">Desulfoluna butyratoxydans</name>
    <dbReference type="NCBI Taxonomy" id="231438"/>
    <lineage>
        <taxon>Bacteria</taxon>
        <taxon>Pseudomonadati</taxon>
        <taxon>Thermodesulfobacteriota</taxon>
        <taxon>Desulfobacteria</taxon>
        <taxon>Desulfobacterales</taxon>
        <taxon>Desulfolunaceae</taxon>
        <taxon>Desulfoluna</taxon>
    </lineage>
</organism>
<evidence type="ECO:0000256" key="9">
    <source>
        <dbReference type="HAMAP-Rule" id="MF_00211"/>
    </source>
</evidence>
<comment type="similarity">
    <text evidence="8">In the C-terminal section; belongs to the anthranilate phosphoribosyltransferase family.</text>
</comment>
<dbReference type="InterPro" id="IPR035902">
    <property type="entry name" value="Nuc_phospho_transferase"/>
</dbReference>
<dbReference type="GO" id="GO:0004048">
    <property type="term" value="F:anthranilate phosphoribosyltransferase activity"/>
    <property type="evidence" value="ECO:0007669"/>
    <property type="project" value="UniProtKB-UniRule"/>
</dbReference>
<dbReference type="Gene3D" id="3.40.1030.10">
    <property type="entry name" value="Nucleoside phosphorylase/phosphoribosyltransferase catalytic domain"/>
    <property type="match status" value="1"/>
</dbReference>
<evidence type="ECO:0000313" key="12">
    <source>
        <dbReference type="EMBL" id="VFQ46469.1"/>
    </source>
</evidence>
<comment type="function">
    <text evidence="9">Catalyzes the transfer of the phosphoribosyl group of 5-phosphorylribose-1-pyrophosphate (PRPP) to anthranilate to yield N-(5'-phosphoribosyl)-anthranilate (PRA).</text>
</comment>
<proteinExistence type="inferred from homology"/>
<feature type="binding site" evidence="9">
    <location>
        <position position="110"/>
    </location>
    <ligand>
        <name>anthranilate</name>
        <dbReference type="ChEBI" id="CHEBI:16567"/>
        <label>1</label>
    </ligand>
</feature>
<evidence type="ECO:0000256" key="1">
    <source>
        <dbReference type="ARBA" id="ARBA00004907"/>
    </source>
</evidence>
<dbReference type="FunFam" id="3.40.1030.10:FF:000002">
    <property type="entry name" value="Anthranilate phosphoribosyltransferase"/>
    <property type="match status" value="1"/>
</dbReference>
<evidence type="ECO:0000313" key="13">
    <source>
        <dbReference type="Proteomes" id="UP000507962"/>
    </source>
</evidence>
<dbReference type="InterPro" id="IPR017459">
    <property type="entry name" value="Glycosyl_Trfase_fam3_N_dom"/>
</dbReference>
<dbReference type="Proteomes" id="UP000507962">
    <property type="component" value="Unassembled WGS sequence"/>
</dbReference>
<dbReference type="PANTHER" id="PTHR43285">
    <property type="entry name" value="ANTHRANILATE PHOSPHORIBOSYLTRANSFERASE"/>
    <property type="match status" value="1"/>
</dbReference>
<dbReference type="SUPFAM" id="SSF52418">
    <property type="entry name" value="Nucleoside phosphorylase/phosphoribosyltransferase catalytic domain"/>
    <property type="match status" value="1"/>
</dbReference>
<dbReference type="GO" id="GO:0000287">
    <property type="term" value="F:magnesium ion binding"/>
    <property type="evidence" value="ECO:0007669"/>
    <property type="project" value="UniProtKB-UniRule"/>
</dbReference>
<dbReference type="EC" id="2.4.2.18" evidence="9"/>
<comment type="pathway">
    <text evidence="1 9">Amino-acid biosynthesis; L-tryptophan biosynthesis; L-tryptophan from chorismate: step 2/5.</text>
</comment>
<dbReference type="InterPro" id="IPR005940">
    <property type="entry name" value="Anthranilate_Pribosyl_Tfrase"/>
</dbReference>
<sequence>MFSDILKKIVAGENLYENTMADAMEEILAGRATDAQIGALMAGLAAKGETFEELAGAARAMRKNATRIHAGGACFDTCGTGGDGLSTFNISTITAFVVAAGGVTVAKHGNRSVSSTCGSADVLEALGVDLSVSPDVVEEAIAEVGIGFLFAPTFHGAMRHAAAARKETGLRSIFNMVGPLTNPAGASRQLLGVYAPHLTEMFAEALRLLGTRRALVVHGHDGLDEISVCAPTRVTELNNELIRTTDIDPTDYFGELAPPDALKGGSPEENARIARDILSGDERGHRRNVVLINAGAALMAADKADTLRDGIFLSEEAIDSGNAMAKLEGLARYTTENA</sequence>
<keyword evidence="2 9" id="KW-0028">Amino-acid biosynthesis</keyword>
<feature type="binding site" evidence="9">
    <location>
        <position position="91"/>
    </location>
    <ligand>
        <name>Mg(2+)</name>
        <dbReference type="ChEBI" id="CHEBI:18420"/>
        <label>1</label>
    </ligand>
</feature>
<keyword evidence="9" id="KW-0460">Magnesium</keyword>
<dbReference type="HAMAP" id="MF_00211">
    <property type="entry name" value="TrpD"/>
    <property type="match status" value="1"/>
</dbReference>
<comment type="subunit">
    <text evidence="9">Homodimer.</text>
</comment>
<dbReference type="EMBL" id="CAADHO010000009">
    <property type="protein sequence ID" value="VFQ46469.1"/>
    <property type="molecule type" value="Genomic_DNA"/>
</dbReference>
<evidence type="ECO:0000256" key="2">
    <source>
        <dbReference type="ARBA" id="ARBA00022605"/>
    </source>
</evidence>
<dbReference type="RefSeq" id="WP_180144228.1">
    <property type="nucleotide sequence ID" value="NZ_CAADHO010000009.1"/>
</dbReference>
<keyword evidence="4 9" id="KW-0808">Transferase</keyword>
<evidence type="ECO:0000259" key="10">
    <source>
        <dbReference type="Pfam" id="PF00591"/>
    </source>
</evidence>
<keyword evidence="3 9" id="KW-0328">Glycosyltransferase</keyword>
<dbReference type="PANTHER" id="PTHR43285:SF2">
    <property type="entry name" value="ANTHRANILATE PHOSPHORIBOSYLTRANSFERASE"/>
    <property type="match status" value="1"/>
</dbReference>
<dbReference type="AlphaFoldDB" id="A0A4U8YSY8"/>
<feature type="domain" description="Glycosyl transferase family 3" evidence="10">
    <location>
        <begin position="74"/>
        <end position="323"/>
    </location>
</feature>
<comment type="catalytic activity">
    <reaction evidence="7 9">
        <text>N-(5-phospho-beta-D-ribosyl)anthranilate + diphosphate = 5-phospho-alpha-D-ribose 1-diphosphate + anthranilate</text>
        <dbReference type="Rhea" id="RHEA:11768"/>
        <dbReference type="ChEBI" id="CHEBI:16567"/>
        <dbReference type="ChEBI" id="CHEBI:18277"/>
        <dbReference type="ChEBI" id="CHEBI:33019"/>
        <dbReference type="ChEBI" id="CHEBI:58017"/>
        <dbReference type="EC" id="2.4.2.18"/>
    </reaction>
</comment>
<dbReference type="NCBIfam" id="TIGR01245">
    <property type="entry name" value="trpD"/>
    <property type="match status" value="1"/>
</dbReference>
<protein>
    <recommendedName>
        <fullName evidence="9">Anthranilate phosphoribosyltransferase</fullName>
        <ecNumber evidence="9">2.4.2.18</ecNumber>
    </recommendedName>
</protein>
<feature type="binding site" evidence="9">
    <location>
        <position position="225"/>
    </location>
    <ligand>
        <name>Mg(2+)</name>
        <dbReference type="ChEBI" id="CHEBI:18420"/>
        <label>2</label>
    </ligand>
</feature>
<evidence type="ECO:0000259" key="11">
    <source>
        <dbReference type="Pfam" id="PF02885"/>
    </source>
</evidence>